<dbReference type="GO" id="GO:0016887">
    <property type="term" value="F:ATP hydrolysis activity"/>
    <property type="evidence" value="ECO:0007669"/>
    <property type="project" value="InterPro"/>
</dbReference>
<dbReference type="GO" id="GO:0005832">
    <property type="term" value="C:chaperonin-containing T-complex"/>
    <property type="evidence" value="ECO:0007669"/>
    <property type="project" value="UniProtKB-ARBA"/>
</dbReference>
<dbReference type="EMBL" id="HBIN01010397">
    <property type="protein sequence ID" value="CAE0437516.1"/>
    <property type="molecule type" value="Transcribed_RNA"/>
</dbReference>
<dbReference type="PANTHER" id="PTHR11353">
    <property type="entry name" value="CHAPERONIN"/>
    <property type="match status" value="1"/>
</dbReference>
<name>A0A7S3LP47_9STRA</name>
<dbReference type="InterPro" id="IPR027413">
    <property type="entry name" value="GROEL-like_equatorial_sf"/>
</dbReference>
<dbReference type="Gene3D" id="3.50.7.10">
    <property type="entry name" value="GroEL"/>
    <property type="match status" value="1"/>
</dbReference>
<dbReference type="FunFam" id="3.50.7.10:FF:000005">
    <property type="entry name" value="T-complex protein 1 subunit gamma"/>
    <property type="match status" value="1"/>
</dbReference>
<evidence type="ECO:0000256" key="2">
    <source>
        <dbReference type="ARBA" id="ARBA00008020"/>
    </source>
</evidence>
<dbReference type="PROSITE" id="PS00751">
    <property type="entry name" value="TCP1_2"/>
    <property type="match status" value="1"/>
</dbReference>
<dbReference type="InterPro" id="IPR012719">
    <property type="entry name" value="Chap_CCT_gamma"/>
</dbReference>
<evidence type="ECO:0000256" key="6">
    <source>
        <dbReference type="ARBA" id="ARBA00022741"/>
    </source>
</evidence>
<evidence type="ECO:0000313" key="12">
    <source>
        <dbReference type="EMBL" id="CAE0437516.1"/>
    </source>
</evidence>
<dbReference type="InterPro" id="IPR054827">
    <property type="entry name" value="thermosome_alpha"/>
</dbReference>
<dbReference type="InterPro" id="IPR053374">
    <property type="entry name" value="TCP-1_chaperonin"/>
</dbReference>
<dbReference type="FunFam" id="1.10.560.10:FF:000085">
    <property type="entry name" value="T-complex protein 1 subunit gamma"/>
    <property type="match status" value="1"/>
</dbReference>
<dbReference type="SUPFAM" id="SSF52029">
    <property type="entry name" value="GroEL apical domain-like"/>
    <property type="match status" value="1"/>
</dbReference>
<dbReference type="GO" id="GO:0140662">
    <property type="term" value="F:ATP-dependent protein folding chaperone"/>
    <property type="evidence" value="ECO:0007669"/>
    <property type="project" value="InterPro"/>
</dbReference>
<organism evidence="12">
    <name type="scientific">Aplanochytrium stocchinoi</name>
    <dbReference type="NCBI Taxonomy" id="215587"/>
    <lineage>
        <taxon>Eukaryota</taxon>
        <taxon>Sar</taxon>
        <taxon>Stramenopiles</taxon>
        <taxon>Bigyra</taxon>
        <taxon>Labyrinthulomycetes</taxon>
        <taxon>Thraustochytrida</taxon>
        <taxon>Thraustochytriidae</taxon>
        <taxon>Aplanochytrium</taxon>
    </lineage>
</organism>
<sequence length="544" mass="59726">MQAQMPGGGRAPVFVMNTQQQRETGRKAQLGNIAAAKAVSAIIRTTLGPRSMLKMLLDPMGGIVMTNDGNCILRELDVSHPAAKSMIELSRAQDEEVGDGTTSVIVLAGEMLTVAEPFLQTGQMHPTIIVQSFYKAMETALRVCDSLARTINLSDTEEVKKVVKGCIGTKFVNRYGDLVVDMAIEGVSKITVHPKDISGFSMKKEIDIKRYARIEKIPGGELKECRVLNGVMLNKDVTHSKMRRRIENPRILLLDCSLEYKKGESQTNIELSNETDWDTLLKQEEEYVARICADIIAHKPDLVVTEKGVSDLAQHYLMKAGITALRRLRKTDNNRVARACGGTICNRTEEIQESDIGKGCGLFEVRKIGDEYFSFIEQCKDAKACTLVLRGGSKDVLNEVERNLQDAMQVARNVFLDPKLLPGGGATEMSIATALVEESKSIEGVAKWPFKAVGEAFEVIPRTLAQNCGSDVVRVLTELRALHANGQNPTFGIDGNKGTIVDMKELGVWEPFVVKTQTIKVAIESGAMLLRIDDVVSGVTSKKK</sequence>
<protein>
    <recommendedName>
        <fullName evidence="4 11">T-complex protein 1 subunit gamma</fullName>
    </recommendedName>
</protein>
<comment type="similarity">
    <text evidence="2 10">Belongs to the TCP-1 chaperonin family.</text>
</comment>
<dbReference type="AlphaFoldDB" id="A0A7S3LP47"/>
<evidence type="ECO:0000256" key="11">
    <source>
        <dbReference type="RuleBase" id="RU004191"/>
    </source>
</evidence>
<gene>
    <name evidence="12" type="ORF">ASTO00021_LOCUS7773</name>
</gene>
<evidence type="ECO:0000256" key="7">
    <source>
        <dbReference type="ARBA" id="ARBA00022840"/>
    </source>
</evidence>
<evidence type="ECO:0000256" key="9">
    <source>
        <dbReference type="ARBA" id="ARBA00024677"/>
    </source>
</evidence>
<evidence type="ECO:0000256" key="4">
    <source>
        <dbReference type="ARBA" id="ARBA00017187"/>
    </source>
</evidence>
<dbReference type="Gene3D" id="3.30.260.10">
    <property type="entry name" value="TCP-1-like chaperonin intermediate domain"/>
    <property type="match status" value="1"/>
</dbReference>
<dbReference type="CDD" id="cd03337">
    <property type="entry name" value="TCP1_gamma"/>
    <property type="match status" value="1"/>
</dbReference>
<dbReference type="Gene3D" id="1.10.560.10">
    <property type="entry name" value="GroEL-like equatorial domain"/>
    <property type="match status" value="1"/>
</dbReference>
<dbReference type="SUPFAM" id="SSF54849">
    <property type="entry name" value="GroEL-intermediate domain like"/>
    <property type="match status" value="1"/>
</dbReference>
<evidence type="ECO:0000256" key="8">
    <source>
        <dbReference type="ARBA" id="ARBA00023186"/>
    </source>
</evidence>
<evidence type="ECO:0000256" key="5">
    <source>
        <dbReference type="ARBA" id="ARBA00022490"/>
    </source>
</evidence>
<dbReference type="InterPro" id="IPR027409">
    <property type="entry name" value="GroEL-like_apical_dom_sf"/>
</dbReference>
<reference evidence="12" key="1">
    <citation type="submission" date="2021-01" db="EMBL/GenBank/DDBJ databases">
        <authorList>
            <person name="Corre E."/>
            <person name="Pelletier E."/>
            <person name="Niang G."/>
            <person name="Scheremetjew M."/>
            <person name="Finn R."/>
            <person name="Kale V."/>
            <person name="Holt S."/>
            <person name="Cochrane G."/>
            <person name="Meng A."/>
            <person name="Brown T."/>
            <person name="Cohen L."/>
        </authorList>
    </citation>
    <scope>NUCLEOTIDE SEQUENCE</scope>
    <source>
        <strain evidence="12">GSBS06</strain>
    </source>
</reference>
<keyword evidence="6 10" id="KW-0547">Nucleotide-binding</keyword>
<dbReference type="NCBIfam" id="NF041083">
    <property type="entry name" value="thermosome_beta"/>
    <property type="match status" value="1"/>
</dbReference>
<keyword evidence="5" id="KW-0963">Cytoplasm</keyword>
<dbReference type="NCBIfam" id="NF041082">
    <property type="entry name" value="thermosome_alpha"/>
    <property type="match status" value="1"/>
</dbReference>
<evidence type="ECO:0000256" key="10">
    <source>
        <dbReference type="RuleBase" id="RU004187"/>
    </source>
</evidence>
<dbReference type="SUPFAM" id="SSF48592">
    <property type="entry name" value="GroEL equatorial domain-like"/>
    <property type="match status" value="1"/>
</dbReference>
<dbReference type="InterPro" id="IPR017998">
    <property type="entry name" value="Chaperone_TCP-1"/>
</dbReference>
<comment type="function">
    <text evidence="9">Molecular chaperone; assists the folding of proteins upon ATP hydrolysis. Known to play a role, in vitro, in the folding of actin and tubulin.</text>
</comment>
<dbReference type="PRINTS" id="PR00304">
    <property type="entry name" value="TCOMPLEXTCP1"/>
</dbReference>
<dbReference type="InterPro" id="IPR027410">
    <property type="entry name" value="TCP-1-like_intermed_sf"/>
</dbReference>
<dbReference type="InterPro" id="IPR002194">
    <property type="entry name" value="Chaperonin_TCP-1_CS"/>
</dbReference>
<accession>A0A7S3LP47</accession>
<dbReference type="GO" id="GO:0005524">
    <property type="term" value="F:ATP binding"/>
    <property type="evidence" value="ECO:0007669"/>
    <property type="project" value="UniProtKB-KW"/>
</dbReference>
<dbReference type="FunFam" id="1.10.560.10:FF:000073">
    <property type="entry name" value="T-complex protein 1 subunit gamma"/>
    <property type="match status" value="1"/>
</dbReference>
<dbReference type="InterPro" id="IPR002423">
    <property type="entry name" value="Cpn60/GroEL/TCP-1"/>
</dbReference>
<dbReference type="GO" id="GO:0051082">
    <property type="term" value="F:unfolded protein binding"/>
    <property type="evidence" value="ECO:0007669"/>
    <property type="project" value="InterPro"/>
</dbReference>
<dbReference type="NCBIfam" id="TIGR02344">
    <property type="entry name" value="chap_CCT_gamma"/>
    <property type="match status" value="1"/>
</dbReference>
<keyword evidence="8 10" id="KW-0143">Chaperone</keyword>
<keyword evidence="7 10" id="KW-0067">ATP-binding</keyword>
<comment type="subunit">
    <text evidence="3">Heterooligomeric complex of about 850 to 900 kDa that forms two stacked rings, 12 to 16 nm in diameter.</text>
</comment>
<proteinExistence type="inferred from homology"/>
<comment type="subcellular location">
    <subcellularLocation>
        <location evidence="1">Cytoplasm</location>
    </subcellularLocation>
</comment>
<dbReference type="PROSITE" id="PS00750">
    <property type="entry name" value="TCP1_1"/>
    <property type="match status" value="1"/>
</dbReference>
<dbReference type="PROSITE" id="PS00995">
    <property type="entry name" value="TCP1_3"/>
    <property type="match status" value="1"/>
</dbReference>
<evidence type="ECO:0000256" key="3">
    <source>
        <dbReference type="ARBA" id="ARBA00011531"/>
    </source>
</evidence>
<evidence type="ECO:0000256" key="1">
    <source>
        <dbReference type="ARBA" id="ARBA00004496"/>
    </source>
</evidence>
<dbReference type="Pfam" id="PF00118">
    <property type="entry name" value="Cpn60_TCP1"/>
    <property type="match status" value="1"/>
</dbReference>